<evidence type="ECO:0000313" key="1">
    <source>
        <dbReference type="Ensembl" id="ENSNNAP00000019560.1"/>
    </source>
</evidence>
<accession>A0A8C6XUD9</accession>
<sequence>TYGFHTFSQKDASPLQVTIQESLLKRFLSKSLMCIPFGRSRESSFTVVGILFPQHNQYGAIIYLCMCSYV</sequence>
<keyword evidence="2" id="KW-1185">Reference proteome</keyword>
<reference evidence="1" key="2">
    <citation type="submission" date="2025-09" db="UniProtKB">
        <authorList>
            <consortium name="Ensembl"/>
        </authorList>
    </citation>
    <scope>IDENTIFICATION</scope>
</reference>
<protein>
    <submittedName>
        <fullName evidence="1">Uncharacterized protein</fullName>
    </submittedName>
</protein>
<reference evidence="1" key="1">
    <citation type="submission" date="2025-08" db="UniProtKB">
        <authorList>
            <consortium name="Ensembl"/>
        </authorList>
    </citation>
    <scope>IDENTIFICATION</scope>
</reference>
<name>A0A8C6XUD9_NAJNA</name>
<organism evidence="1 2">
    <name type="scientific">Naja naja</name>
    <name type="common">Indian cobra</name>
    <dbReference type="NCBI Taxonomy" id="35670"/>
    <lineage>
        <taxon>Eukaryota</taxon>
        <taxon>Metazoa</taxon>
        <taxon>Chordata</taxon>
        <taxon>Craniata</taxon>
        <taxon>Vertebrata</taxon>
        <taxon>Euteleostomi</taxon>
        <taxon>Lepidosauria</taxon>
        <taxon>Squamata</taxon>
        <taxon>Bifurcata</taxon>
        <taxon>Unidentata</taxon>
        <taxon>Episquamata</taxon>
        <taxon>Toxicofera</taxon>
        <taxon>Serpentes</taxon>
        <taxon>Colubroidea</taxon>
        <taxon>Elapidae</taxon>
        <taxon>Elapinae</taxon>
        <taxon>Naja</taxon>
    </lineage>
</organism>
<dbReference type="Ensembl" id="ENSNNAT00000020531.1">
    <property type="protein sequence ID" value="ENSNNAP00000019560.1"/>
    <property type="gene ID" value="ENSNNAG00000013031.1"/>
</dbReference>
<evidence type="ECO:0000313" key="2">
    <source>
        <dbReference type="Proteomes" id="UP000694559"/>
    </source>
</evidence>
<dbReference type="GeneTree" id="ENSGT01010000229860"/>
<dbReference type="AlphaFoldDB" id="A0A8C6XUD9"/>
<dbReference type="Proteomes" id="UP000694559">
    <property type="component" value="Unplaced"/>
</dbReference>
<proteinExistence type="predicted"/>